<dbReference type="Pfam" id="PF01370">
    <property type="entry name" value="Epimerase"/>
    <property type="match status" value="1"/>
</dbReference>
<dbReference type="SUPFAM" id="SSF51735">
    <property type="entry name" value="NAD(P)-binding Rossmann-fold domains"/>
    <property type="match status" value="1"/>
</dbReference>
<organism evidence="2">
    <name type="scientific">marine sediment metagenome</name>
    <dbReference type="NCBI Taxonomy" id="412755"/>
    <lineage>
        <taxon>unclassified sequences</taxon>
        <taxon>metagenomes</taxon>
        <taxon>ecological metagenomes</taxon>
    </lineage>
</organism>
<name>X0TQ84_9ZZZZ</name>
<protein>
    <recommendedName>
        <fullName evidence="1">NAD-dependent epimerase/dehydratase domain-containing protein</fullName>
    </recommendedName>
</protein>
<dbReference type="AlphaFoldDB" id="X0TQ84"/>
<dbReference type="PANTHER" id="PTHR43245">
    <property type="entry name" value="BIFUNCTIONAL POLYMYXIN RESISTANCE PROTEIN ARNA"/>
    <property type="match status" value="1"/>
</dbReference>
<evidence type="ECO:0000259" key="1">
    <source>
        <dbReference type="Pfam" id="PF01370"/>
    </source>
</evidence>
<sequence length="222" mass="24690">MAILITGGSGFLGQALTPLLLKKGHTVYSLSRHPPVGSRKLIAVRGDITKTDLGMDGVPEDITTVYHLAGVHTLRKEDKGGQIYESNVVGTRNVIDFCEEHQVKHLFFTSTAYTWGINPYGKSKIQNELDLRAFAERFAIKLTVFKPSIVMGTPEHPYPGHFSKFISGLIYTHQRAELVRRKIEGTMRLPVIEPLFRIKGNPKGKLNLVSVDAVVKAISRIK</sequence>
<dbReference type="EMBL" id="BARS01019386">
    <property type="protein sequence ID" value="GAF90307.1"/>
    <property type="molecule type" value="Genomic_DNA"/>
</dbReference>
<comment type="caution">
    <text evidence="2">The sequence shown here is derived from an EMBL/GenBank/DDBJ whole genome shotgun (WGS) entry which is preliminary data.</text>
</comment>
<feature type="non-terminal residue" evidence="2">
    <location>
        <position position="222"/>
    </location>
</feature>
<reference evidence="2" key="1">
    <citation type="journal article" date="2014" name="Front. Microbiol.">
        <title>High frequency of phylogenetically diverse reductive dehalogenase-homologous genes in deep subseafloor sedimentary metagenomes.</title>
        <authorList>
            <person name="Kawai M."/>
            <person name="Futagami T."/>
            <person name="Toyoda A."/>
            <person name="Takaki Y."/>
            <person name="Nishi S."/>
            <person name="Hori S."/>
            <person name="Arai W."/>
            <person name="Tsubouchi T."/>
            <person name="Morono Y."/>
            <person name="Uchiyama I."/>
            <person name="Ito T."/>
            <person name="Fujiyama A."/>
            <person name="Inagaki F."/>
            <person name="Takami H."/>
        </authorList>
    </citation>
    <scope>NUCLEOTIDE SEQUENCE</scope>
    <source>
        <strain evidence="2">Expedition CK06-06</strain>
    </source>
</reference>
<feature type="domain" description="NAD-dependent epimerase/dehydratase" evidence="1">
    <location>
        <begin position="3"/>
        <end position="175"/>
    </location>
</feature>
<dbReference type="InterPro" id="IPR036291">
    <property type="entry name" value="NAD(P)-bd_dom_sf"/>
</dbReference>
<dbReference type="Gene3D" id="3.40.50.720">
    <property type="entry name" value="NAD(P)-binding Rossmann-like Domain"/>
    <property type="match status" value="1"/>
</dbReference>
<proteinExistence type="predicted"/>
<dbReference type="InterPro" id="IPR001509">
    <property type="entry name" value="Epimerase_deHydtase"/>
</dbReference>
<accession>X0TQ84</accession>
<dbReference type="InterPro" id="IPR050177">
    <property type="entry name" value="Lipid_A_modif_metabolic_enz"/>
</dbReference>
<evidence type="ECO:0000313" key="2">
    <source>
        <dbReference type="EMBL" id="GAF90307.1"/>
    </source>
</evidence>
<gene>
    <name evidence="2" type="ORF">S01H1_31422</name>
</gene>